<evidence type="ECO:0000256" key="1">
    <source>
        <dbReference type="ARBA" id="ARBA00009861"/>
    </source>
</evidence>
<dbReference type="GO" id="GO:0016740">
    <property type="term" value="F:transferase activity"/>
    <property type="evidence" value="ECO:0007669"/>
    <property type="project" value="UniProtKB-KW"/>
</dbReference>
<dbReference type="AlphaFoldDB" id="A0A2N9GCS8"/>
<proteinExistence type="inferred from homology"/>
<protein>
    <recommendedName>
        <fullName evidence="4">Benzyl alcohol O-benzoyltransferase</fullName>
    </recommendedName>
</protein>
<name>A0A2N9GCS8_FAGSY</name>
<evidence type="ECO:0000313" key="3">
    <source>
        <dbReference type="EMBL" id="SPC96934.1"/>
    </source>
</evidence>
<comment type="similarity">
    <text evidence="1">Belongs to the plant acyltransferase family.</text>
</comment>
<dbReference type="Gene3D" id="3.30.559.10">
    <property type="entry name" value="Chloramphenicol acetyltransferase-like domain"/>
    <property type="match status" value="4"/>
</dbReference>
<accession>A0A2N9GCS8</accession>
<dbReference type="InterPro" id="IPR050898">
    <property type="entry name" value="Plant_acyltransferase"/>
</dbReference>
<sequence>MAPPSSLVFTVRRCKPELVAPAKPTPHEFKQLSDIDDQEGLRFQIPVISFYKYDPSMQGRDPVKVIREALAQTLVFYYPFAGRLREGPGRKLVVECTGEGMMFIEADADVTLEQFGDALQPPFPCWEELLFDVPGSGGVLNCPLLLIQVTRLKCGGFILALRLNHTMSDAASLVQFMMAVGEMARGAHTPSILPVWQRHLLNARDPPRVTCEHREYDEIADTKGTIIPLDDMAHRSFFFGPTEISALRRFVPRHLSQCYYGNAFAFPMAVTTTGKLCENPLGYALELVKKAKNDVTEEYMRSLADLMVIRGRPHFTVVQSYVVSDLTRAGFREVDFGWGMPAYGGPAKAGVGAIPGVGSFYIPFKNGLGEDGIVIPICLPTPAMERFVKELDGLLKDQPVTNENSKFIVSSLRVFGQPGTRYNCILNIKGSNYKKTETCTLHLQCHLSHLITPITRGNGNNGAITRFTGLHSAKVCDPSMHGKEPVKVIREALAQALVFYYPFAGRLREGEPGGKLILECNAEGVMFIEADADVALEQFGDALHPPFPCVDKLLYDVPGSGEILNCPLLLIQVTRLRCGGFIFALRLNHTMSDAIGIAQFMGAVGEMARGKCAPSIPHVWQRELLNARNPPRVTCTHHLFDEVPDTNDYPLHNMVPCSFFFGSTQVNAIRKHVPSHLSQCSTFEIITACVWRCITITLKPDIESQVRVIFPVNVRAKLSPPLPTGYYGNAIVFVVAITTAGKLCQNPVGYALQLVKTAKDNVTVEYVRSSTDLAVIKGQRDLNRVRCYFPTDVTHVGFEEVDFGWGKAVYGGPAKLWNGPNPKLTGQYTLCGNGSGKNEIVSILLPNVAHEIFLKELEGMLMGHAIGGPSSTPIKSSM</sequence>
<keyword evidence="2" id="KW-0808">Transferase</keyword>
<dbReference type="InterPro" id="IPR023213">
    <property type="entry name" value="CAT-like_dom_sf"/>
</dbReference>
<evidence type="ECO:0008006" key="4">
    <source>
        <dbReference type="Google" id="ProtNLM"/>
    </source>
</evidence>
<dbReference type="PANTHER" id="PTHR31147">
    <property type="entry name" value="ACYL TRANSFERASE 4"/>
    <property type="match status" value="1"/>
</dbReference>
<dbReference type="PANTHER" id="PTHR31147:SF66">
    <property type="entry name" value="OS05G0315700 PROTEIN"/>
    <property type="match status" value="1"/>
</dbReference>
<dbReference type="EMBL" id="OIVN01001716">
    <property type="protein sequence ID" value="SPC96934.1"/>
    <property type="molecule type" value="Genomic_DNA"/>
</dbReference>
<reference evidence="3" key="1">
    <citation type="submission" date="2018-02" db="EMBL/GenBank/DDBJ databases">
        <authorList>
            <person name="Cohen D.B."/>
            <person name="Kent A.D."/>
        </authorList>
    </citation>
    <scope>NUCLEOTIDE SEQUENCE</scope>
</reference>
<dbReference type="Pfam" id="PF02458">
    <property type="entry name" value="Transferase"/>
    <property type="match status" value="2"/>
</dbReference>
<organism evidence="3">
    <name type="scientific">Fagus sylvatica</name>
    <name type="common">Beechnut</name>
    <dbReference type="NCBI Taxonomy" id="28930"/>
    <lineage>
        <taxon>Eukaryota</taxon>
        <taxon>Viridiplantae</taxon>
        <taxon>Streptophyta</taxon>
        <taxon>Embryophyta</taxon>
        <taxon>Tracheophyta</taxon>
        <taxon>Spermatophyta</taxon>
        <taxon>Magnoliopsida</taxon>
        <taxon>eudicotyledons</taxon>
        <taxon>Gunneridae</taxon>
        <taxon>Pentapetalae</taxon>
        <taxon>rosids</taxon>
        <taxon>fabids</taxon>
        <taxon>Fagales</taxon>
        <taxon>Fagaceae</taxon>
        <taxon>Fagus</taxon>
    </lineage>
</organism>
<evidence type="ECO:0000256" key="2">
    <source>
        <dbReference type="ARBA" id="ARBA00022679"/>
    </source>
</evidence>
<gene>
    <name evidence="3" type="ORF">FSB_LOCUS24816</name>
</gene>